<accession>A0A1I7D6N5</accession>
<dbReference type="Gene3D" id="3.90.550.10">
    <property type="entry name" value="Spore Coat Polysaccharide Biosynthesis Protein SpsA, Chain A"/>
    <property type="match status" value="1"/>
</dbReference>
<dbReference type="InterPro" id="IPR025877">
    <property type="entry name" value="MobA-like_NTP_Trfase"/>
</dbReference>
<dbReference type="SUPFAM" id="SSF53448">
    <property type="entry name" value="Nucleotide-diphospho-sugar transferases"/>
    <property type="match status" value="1"/>
</dbReference>
<name>A0A1I7D6N5_9RHOB</name>
<dbReference type="Proteomes" id="UP000182466">
    <property type="component" value="Unassembled WGS sequence"/>
</dbReference>
<dbReference type="OrthoDB" id="9779263at2"/>
<dbReference type="eggNOG" id="COG2068">
    <property type="taxonomic scope" value="Bacteria"/>
</dbReference>
<dbReference type="STRING" id="999627.SAMN05216236_12358"/>
<dbReference type="EMBL" id="FPAW01000023">
    <property type="protein sequence ID" value="SFU07327.1"/>
    <property type="molecule type" value="Genomic_DNA"/>
</dbReference>
<evidence type="ECO:0000313" key="4">
    <source>
        <dbReference type="Proteomes" id="UP000182466"/>
    </source>
</evidence>
<dbReference type="AlphaFoldDB" id="A0A1I7D6N5"/>
<keyword evidence="4" id="KW-1185">Reference proteome</keyword>
<dbReference type="PANTHER" id="PTHR43777">
    <property type="entry name" value="MOLYBDENUM COFACTOR CYTIDYLYLTRANSFERASE"/>
    <property type="match status" value="1"/>
</dbReference>
<evidence type="ECO:0000313" key="3">
    <source>
        <dbReference type="EMBL" id="SFU07327.1"/>
    </source>
</evidence>
<keyword evidence="3" id="KW-0548">Nucleotidyltransferase</keyword>
<protein>
    <submittedName>
        <fullName evidence="3">CTP:molybdopterin cytidylyltransferase MocA</fullName>
    </submittedName>
</protein>
<reference evidence="3 4" key="1">
    <citation type="submission" date="2016-10" db="EMBL/GenBank/DDBJ databases">
        <authorList>
            <person name="de Groot N.N."/>
        </authorList>
    </citation>
    <scope>NUCLEOTIDE SEQUENCE [LARGE SCALE GENOMIC DNA]</scope>
    <source>
        <strain evidence="3 4">CGMCC 1.10959</strain>
    </source>
</reference>
<gene>
    <name evidence="3" type="ORF">SAMN05216236_12358</name>
</gene>
<dbReference type="RefSeq" id="WP_036050166.1">
    <property type="nucleotide sequence ID" value="NZ_FPAW01000023.1"/>
</dbReference>
<evidence type="ECO:0000256" key="1">
    <source>
        <dbReference type="ARBA" id="ARBA00022842"/>
    </source>
</evidence>
<keyword evidence="1" id="KW-0460">Magnesium</keyword>
<organism evidence="3 4">
    <name type="scientific">Sedimentitalea nanhaiensis</name>
    <dbReference type="NCBI Taxonomy" id="999627"/>
    <lineage>
        <taxon>Bacteria</taxon>
        <taxon>Pseudomonadati</taxon>
        <taxon>Pseudomonadota</taxon>
        <taxon>Alphaproteobacteria</taxon>
        <taxon>Rhodobacterales</taxon>
        <taxon>Paracoccaceae</taxon>
        <taxon>Sedimentitalea</taxon>
    </lineage>
</organism>
<feature type="domain" description="MobA-like NTP transferase" evidence="2">
    <location>
        <begin position="11"/>
        <end position="172"/>
    </location>
</feature>
<sequence length="208" mass="21747">MTAPATDMPIIVLAAGQSSRMGGLDKLMQIVDGVPLIRRQVDLARGATAGPVIVALPPPPHPRYHALNGTGAQRLPVPDAAEGMNASLRTAIAAVPQGTPAAMVLLGDLPDLTLQDLNAALRAVDLNSDTLIWRGATETGKPGHPVVFSARLFDRIAKLTGDGGGREIVASAQGRVKLIPLPGNRARLDLDTPQDWADWRAAQATSNS</sequence>
<proteinExistence type="predicted"/>
<dbReference type="PANTHER" id="PTHR43777:SF1">
    <property type="entry name" value="MOLYBDENUM COFACTOR CYTIDYLYLTRANSFERASE"/>
    <property type="match status" value="1"/>
</dbReference>
<dbReference type="Pfam" id="PF12804">
    <property type="entry name" value="NTP_transf_3"/>
    <property type="match status" value="1"/>
</dbReference>
<keyword evidence="3" id="KW-0808">Transferase</keyword>
<dbReference type="InterPro" id="IPR029044">
    <property type="entry name" value="Nucleotide-diphossugar_trans"/>
</dbReference>
<dbReference type="CDD" id="cd04182">
    <property type="entry name" value="GT_2_like_f"/>
    <property type="match status" value="1"/>
</dbReference>
<dbReference type="GO" id="GO:0016779">
    <property type="term" value="F:nucleotidyltransferase activity"/>
    <property type="evidence" value="ECO:0007669"/>
    <property type="project" value="UniProtKB-KW"/>
</dbReference>
<evidence type="ECO:0000259" key="2">
    <source>
        <dbReference type="Pfam" id="PF12804"/>
    </source>
</evidence>